<dbReference type="CDD" id="cd13583">
    <property type="entry name" value="PBP2_AlgQ_like_4"/>
    <property type="match status" value="1"/>
</dbReference>
<dbReference type="SUPFAM" id="SSF53850">
    <property type="entry name" value="Periplasmic binding protein-like II"/>
    <property type="match status" value="1"/>
</dbReference>
<reference evidence="2 3" key="1">
    <citation type="submission" date="2024-03" db="EMBL/GenBank/DDBJ databases">
        <title>Bacilli Hybrid Assemblies.</title>
        <authorList>
            <person name="Kovac J."/>
        </authorList>
    </citation>
    <scope>NUCLEOTIDE SEQUENCE [LARGE SCALE GENOMIC DNA]</scope>
    <source>
        <strain evidence="2 3">FSL R7-0666</strain>
    </source>
</reference>
<sequence length="539" mass="60866">MKRKTSVFGAIVGSAVLMAACTGDTSTDSEVEVSSIGAMDEFKVGDSFKATEPITFPILYSEHPNYPFKRDWLFFEELEKRTNITFDETLVPMSDYEQKRSLLVSSGDAPLILPKTYPGQESAFVSSGAILPVSEYVDMMPHFLDKVEKWDMEEELDGLRQEDGKFYLLPGLHEEVRPDYTLAIRTDIFEEQNLEIPETWDDLLESLRVLKEAYPDITLFSDRYNFNSTLNVAATPFGTIGGWGLSSGLSFNHEVDAFEYSPASNEYKELLTYFHTMVDEGLLDRESFTQDDEQAIQKFVTGNSFVINANSQDIVTYRNSLDDRLGEGEYSISKIPVPAGPAGNVQGGGRFENGIMISSKAVENENFEAMMQFIDWLWYSDEGLEFAKWGVEGETFTKSEDGTRTLTEDIDYIGMNPEGSKALNVDFGFANGVFAYGGATELTRSIMSDEEIEFQEVMSEKDRVDPNPPVPYSDEVRERATLLSTPLKDFVEQSTLQFILGSRDLSEFDQYVEELRGRGMDEFVDLSNEAYQNYKENVE</sequence>
<organism evidence="2 3">
    <name type="scientific">Alkalicoccobacillus gibsonii</name>
    <dbReference type="NCBI Taxonomy" id="79881"/>
    <lineage>
        <taxon>Bacteria</taxon>
        <taxon>Bacillati</taxon>
        <taxon>Bacillota</taxon>
        <taxon>Bacilli</taxon>
        <taxon>Bacillales</taxon>
        <taxon>Bacillaceae</taxon>
        <taxon>Alkalicoccobacillus</taxon>
    </lineage>
</organism>
<dbReference type="Gene3D" id="3.40.190.10">
    <property type="entry name" value="Periplasmic binding protein-like II"/>
    <property type="match status" value="2"/>
</dbReference>
<evidence type="ECO:0000256" key="1">
    <source>
        <dbReference type="SAM" id="SignalP"/>
    </source>
</evidence>
<feature type="chain" id="PRO_5046198993" evidence="1">
    <location>
        <begin position="20"/>
        <end position="539"/>
    </location>
</feature>
<evidence type="ECO:0000313" key="2">
    <source>
        <dbReference type="EMBL" id="MEN0643034.1"/>
    </source>
</evidence>
<dbReference type="Pfam" id="PF13416">
    <property type="entry name" value="SBP_bac_8"/>
    <property type="match status" value="1"/>
</dbReference>
<comment type="caution">
    <text evidence="2">The sequence shown here is derived from an EMBL/GenBank/DDBJ whole genome shotgun (WGS) entry which is preliminary data.</text>
</comment>
<dbReference type="PROSITE" id="PS51257">
    <property type="entry name" value="PROKAR_LIPOPROTEIN"/>
    <property type="match status" value="1"/>
</dbReference>
<dbReference type="RefSeq" id="WP_343130049.1">
    <property type="nucleotide sequence ID" value="NZ_JBCITK010000001.1"/>
</dbReference>
<protein>
    <submittedName>
        <fullName evidence="2">Extracellular solute-binding protein</fullName>
    </submittedName>
</protein>
<keyword evidence="1" id="KW-0732">Signal</keyword>
<proteinExistence type="predicted"/>
<dbReference type="Proteomes" id="UP001418796">
    <property type="component" value="Unassembled WGS sequence"/>
</dbReference>
<evidence type="ECO:0000313" key="3">
    <source>
        <dbReference type="Proteomes" id="UP001418796"/>
    </source>
</evidence>
<accession>A0ABU9VGL5</accession>
<gene>
    <name evidence="2" type="ORF">MKY91_07735</name>
</gene>
<dbReference type="PANTHER" id="PTHR43649:SF12">
    <property type="entry name" value="DIACETYLCHITOBIOSE BINDING PROTEIN DASA"/>
    <property type="match status" value="1"/>
</dbReference>
<dbReference type="PANTHER" id="PTHR43649">
    <property type="entry name" value="ARABINOSE-BINDING PROTEIN-RELATED"/>
    <property type="match status" value="1"/>
</dbReference>
<feature type="signal peptide" evidence="1">
    <location>
        <begin position="1"/>
        <end position="19"/>
    </location>
</feature>
<dbReference type="InterPro" id="IPR006059">
    <property type="entry name" value="SBP"/>
</dbReference>
<keyword evidence="3" id="KW-1185">Reference proteome</keyword>
<dbReference type="EMBL" id="JBCITK010000001">
    <property type="protein sequence ID" value="MEN0643034.1"/>
    <property type="molecule type" value="Genomic_DNA"/>
</dbReference>
<name>A0ABU9VGL5_9BACI</name>
<dbReference type="InterPro" id="IPR050490">
    <property type="entry name" value="Bact_solute-bd_prot1"/>
</dbReference>